<feature type="transmembrane region" description="Helical" evidence="2">
    <location>
        <begin position="60"/>
        <end position="83"/>
    </location>
</feature>
<reference evidence="3" key="1">
    <citation type="submission" date="2021-02" db="EMBL/GenBank/DDBJ databases">
        <authorList>
            <person name="Nowell W R."/>
        </authorList>
    </citation>
    <scope>NUCLEOTIDE SEQUENCE</scope>
</reference>
<evidence type="ECO:0000256" key="1">
    <source>
        <dbReference type="SAM" id="MobiDB-lite"/>
    </source>
</evidence>
<organism evidence="3 4">
    <name type="scientific">Adineta steineri</name>
    <dbReference type="NCBI Taxonomy" id="433720"/>
    <lineage>
        <taxon>Eukaryota</taxon>
        <taxon>Metazoa</taxon>
        <taxon>Spiralia</taxon>
        <taxon>Gnathifera</taxon>
        <taxon>Rotifera</taxon>
        <taxon>Eurotatoria</taxon>
        <taxon>Bdelloidea</taxon>
        <taxon>Adinetida</taxon>
        <taxon>Adinetidae</taxon>
        <taxon>Adineta</taxon>
    </lineage>
</organism>
<accession>A0A820J885</accession>
<dbReference type="EMBL" id="CAJOAY010018652">
    <property type="protein sequence ID" value="CAF4323095.1"/>
    <property type="molecule type" value="Genomic_DNA"/>
</dbReference>
<feature type="region of interest" description="Disordered" evidence="1">
    <location>
        <begin position="1"/>
        <end position="31"/>
    </location>
</feature>
<evidence type="ECO:0000313" key="4">
    <source>
        <dbReference type="Proteomes" id="UP000663881"/>
    </source>
</evidence>
<proteinExistence type="predicted"/>
<dbReference type="Proteomes" id="UP000663881">
    <property type="component" value="Unassembled WGS sequence"/>
</dbReference>
<feature type="non-terminal residue" evidence="3">
    <location>
        <position position="1"/>
    </location>
</feature>
<sequence>MKTKYTPTATDDGDIKTNDLELPDFQIDDQERQPIYEKMEQDHQLSQQSSRKRTFRSKPIRTISIIILLISMISVGIIGYIHYNTSNTTETLVNENQDEIERIPQLRSYSNDDDSDYPEIVGQMHIYFRQSPHSFYRRSFQKLTIPVARYNRRHFPLK</sequence>
<keyword evidence="2" id="KW-0472">Membrane</keyword>
<evidence type="ECO:0000256" key="2">
    <source>
        <dbReference type="SAM" id="Phobius"/>
    </source>
</evidence>
<dbReference type="AlphaFoldDB" id="A0A820J885"/>
<comment type="caution">
    <text evidence="3">The sequence shown here is derived from an EMBL/GenBank/DDBJ whole genome shotgun (WGS) entry which is preliminary data.</text>
</comment>
<name>A0A820J885_9BILA</name>
<gene>
    <name evidence="3" type="ORF">OKA104_LOCUS47357</name>
</gene>
<evidence type="ECO:0000313" key="3">
    <source>
        <dbReference type="EMBL" id="CAF4323095.1"/>
    </source>
</evidence>
<keyword evidence="2" id="KW-1133">Transmembrane helix</keyword>
<keyword evidence="2" id="KW-0812">Transmembrane</keyword>
<protein>
    <submittedName>
        <fullName evidence="3">Uncharacterized protein</fullName>
    </submittedName>
</protein>